<proteinExistence type="predicted"/>
<evidence type="ECO:0000313" key="3">
    <source>
        <dbReference type="Proteomes" id="UP000756132"/>
    </source>
</evidence>
<dbReference type="GeneID" id="71982265"/>
<reference evidence="2" key="2">
    <citation type="journal article" date="2022" name="Microb. Genom.">
        <title>A chromosome-scale genome assembly of the tomato pathogen Cladosporium fulvum reveals a compartmentalized genome architecture and the presence of a dispensable chromosome.</title>
        <authorList>
            <person name="Zaccaron A.Z."/>
            <person name="Chen L.H."/>
            <person name="Samaras A."/>
            <person name="Stergiopoulos I."/>
        </authorList>
    </citation>
    <scope>NUCLEOTIDE SEQUENCE</scope>
    <source>
        <strain evidence="2">Race5_Kim</strain>
    </source>
</reference>
<dbReference type="RefSeq" id="XP_047758323.1">
    <property type="nucleotide sequence ID" value="XM_047901535.1"/>
</dbReference>
<evidence type="ECO:0000313" key="2">
    <source>
        <dbReference type="EMBL" id="UJO13957.1"/>
    </source>
</evidence>
<dbReference type="EMBL" id="CP090164">
    <property type="protein sequence ID" value="UJO13957.1"/>
    <property type="molecule type" value="Genomic_DNA"/>
</dbReference>
<feature type="region of interest" description="Disordered" evidence="1">
    <location>
        <begin position="1"/>
        <end position="20"/>
    </location>
</feature>
<evidence type="ECO:0000256" key="1">
    <source>
        <dbReference type="SAM" id="MobiDB-lite"/>
    </source>
</evidence>
<dbReference type="KEGG" id="ffu:CLAFUR5_02387"/>
<sequence length="92" mass="10813">MFDQTATWDEGKPPSDTSRVSRLFEQPLQDKWACDVWVRPQSQELGKIYLAREYDAIVKFLDPEMARKGERAMYVEIHLLPKKMQEVDRVLG</sequence>
<accession>A0A9Q8LAP1</accession>
<keyword evidence="3" id="KW-1185">Reference proteome</keyword>
<organism evidence="2 3">
    <name type="scientific">Passalora fulva</name>
    <name type="common">Tomato leaf mold</name>
    <name type="synonym">Cladosporium fulvum</name>
    <dbReference type="NCBI Taxonomy" id="5499"/>
    <lineage>
        <taxon>Eukaryota</taxon>
        <taxon>Fungi</taxon>
        <taxon>Dikarya</taxon>
        <taxon>Ascomycota</taxon>
        <taxon>Pezizomycotina</taxon>
        <taxon>Dothideomycetes</taxon>
        <taxon>Dothideomycetidae</taxon>
        <taxon>Mycosphaerellales</taxon>
        <taxon>Mycosphaerellaceae</taxon>
        <taxon>Fulvia</taxon>
    </lineage>
</organism>
<protein>
    <submittedName>
        <fullName evidence="2">Uncharacterized protein</fullName>
    </submittedName>
</protein>
<gene>
    <name evidence="2" type="ORF">CLAFUR5_02387</name>
</gene>
<name>A0A9Q8LAP1_PASFU</name>
<dbReference type="AlphaFoldDB" id="A0A9Q8LAP1"/>
<dbReference type="Proteomes" id="UP000756132">
    <property type="component" value="Chromosome 2"/>
</dbReference>
<reference evidence="2" key="1">
    <citation type="submission" date="2021-12" db="EMBL/GenBank/DDBJ databases">
        <authorList>
            <person name="Zaccaron A."/>
            <person name="Stergiopoulos I."/>
        </authorList>
    </citation>
    <scope>NUCLEOTIDE SEQUENCE</scope>
    <source>
        <strain evidence="2">Race5_Kim</strain>
    </source>
</reference>